<protein>
    <submittedName>
        <fullName evidence="4">PhzF family phenazine biosynthesis protein</fullName>
    </submittedName>
</protein>
<evidence type="ECO:0000256" key="3">
    <source>
        <dbReference type="PIRSR" id="PIRSR016184-1"/>
    </source>
</evidence>
<dbReference type="PIRSF" id="PIRSF016184">
    <property type="entry name" value="PhzC_PhzF"/>
    <property type="match status" value="1"/>
</dbReference>
<organism evidence="4 5">
    <name type="scientific">Erythrobacter longus</name>
    <dbReference type="NCBI Taxonomy" id="1044"/>
    <lineage>
        <taxon>Bacteria</taxon>
        <taxon>Pseudomonadati</taxon>
        <taxon>Pseudomonadota</taxon>
        <taxon>Alphaproteobacteria</taxon>
        <taxon>Sphingomonadales</taxon>
        <taxon>Erythrobacteraceae</taxon>
        <taxon>Erythrobacter/Porphyrobacter group</taxon>
        <taxon>Erythrobacter</taxon>
    </lineage>
</organism>
<proteinExistence type="inferred from homology"/>
<feature type="active site" evidence="3">
    <location>
        <position position="48"/>
    </location>
</feature>
<dbReference type="OrthoDB" id="9788221at2"/>
<dbReference type="InterPro" id="IPR003719">
    <property type="entry name" value="Phenazine_PhzF-like"/>
</dbReference>
<evidence type="ECO:0000256" key="1">
    <source>
        <dbReference type="ARBA" id="ARBA00008270"/>
    </source>
</evidence>
<reference evidence="4 5" key="1">
    <citation type="submission" date="2014-04" db="EMBL/GenBank/DDBJ databases">
        <title>A comprehensive comparison of genomes of Erythrobacter spp. strains.</title>
        <authorList>
            <person name="Zheng Q."/>
        </authorList>
    </citation>
    <scope>NUCLEOTIDE SEQUENCE [LARGE SCALE GENOMIC DNA]</scope>
    <source>
        <strain evidence="4 5">DSM 6997</strain>
    </source>
</reference>
<dbReference type="eggNOG" id="COG0384">
    <property type="taxonomic scope" value="Bacteria"/>
</dbReference>
<dbReference type="PANTHER" id="PTHR13774:SF17">
    <property type="entry name" value="PHENAZINE BIOSYNTHESIS-LIKE DOMAIN-CONTAINING PROTEIN"/>
    <property type="match status" value="1"/>
</dbReference>
<accession>A0A074MV77</accession>
<dbReference type="Pfam" id="PF02567">
    <property type="entry name" value="PhzC-PhzF"/>
    <property type="match status" value="1"/>
</dbReference>
<dbReference type="NCBIfam" id="TIGR00654">
    <property type="entry name" value="PhzF_family"/>
    <property type="match status" value="1"/>
</dbReference>
<dbReference type="Proteomes" id="UP000027647">
    <property type="component" value="Unassembled WGS sequence"/>
</dbReference>
<dbReference type="EMBL" id="JMIW01000005">
    <property type="protein sequence ID" value="KEO89512.1"/>
    <property type="molecule type" value="Genomic_DNA"/>
</dbReference>
<evidence type="ECO:0000313" key="5">
    <source>
        <dbReference type="Proteomes" id="UP000027647"/>
    </source>
</evidence>
<dbReference type="RefSeq" id="WP_034960641.1">
    <property type="nucleotide sequence ID" value="NZ_JMIW01000005.1"/>
</dbReference>
<comment type="similarity">
    <text evidence="1">Belongs to the PhzF family.</text>
</comment>
<dbReference type="AlphaFoldDB" id="A0A074MV77"/>
<sequence>MKKSIPYWHIDAFSAEPFGGNQAAVMVLDEWLDDEVLTKIGAENNFAETAFLVRDAGEEADWELRWFTPTSEIRLCGHATLASGHMLLTRDGGERVTFRTRKAGILEVRRMGEGYEVGLPAIETEPGTLDEAARLLGGSPQEMRRSELGYNLFLYEDEAAIRALDPDFRGLAALGGELFVCTAPGAVGGTGTDIVSRVFVPAYGIDEDPVTGGAHAVLTPYWTEKLGRDSFTAYQASERGGSLTCRIDGERVWLGGPCVTVVKGEFYL</sequence>
<evidence type="ECO:0000313" key="4">
    <source>
        <dbReference type="EMBL" id="KEO89512.1"/>
    </source>
</evidence>
<name>A0A074MV77_ERYLO</name>
<dbReference type="Gene3D" id="3.10.310.10">
    <property type="entry name" value="Diaminopimelate Epimerase, Chain A, domain 1"/>
    <property type="match status" value="2"/>
</dbReference>
<dbReference type="PANTHER" id="PTHR13774">
    <property type="entry name" value="PHENAZINE BIOSYNTHESIS PROTEIN"/>
    <property type="match status" value="1"/>
</dbReference>
<keyword evidence="2" id="KW-0413">Isomerase</keyword>
<dbReference type="SUPFAM" id="SSF54506">
    <property type="entry name" value="Diaminopimelate epimerase-like"/>
    <property type="match status" value="1"/>
</dbReference>
<keyword evidence="5" id="KW-1185">Reference proteome</keyword>
<dbReference type="GO" id="GO:0016853">
    <property type="term" value="F:isomerase activity"/>
    <property type="evidence" value="ECO:0007669"/>
    <property type="project" value="UniProtKB-KW"/>
</dbReference>
<gene>
    <name evidence="4" type="ORF">EH31_12770</name>
</gene>
<dbReference type="GO" id="GO:0005737">
    <property type="term" value="C:cytoplasm"/>
    <property type="evidence" value="ECO:0007669"/>
    <property type="project" value="TreeGrafter"/>
</dbReference>
<comment type="caution">
    <text evidence="4">The sequence shown here is derived from an EMBL/GenBank/DDBJ whole genome shotgun (WGS) entry which is preliminary data.</text>
</comment>
<evidence type="ECO:0000256" key="2">
    <source>
        <dbReference type="ARBA" id="ARBA00023235"/>
    </source>
</evidence>